<feature type="transmembrane region" description="Helical" evidence="1">
    <location>
        <begin position="48"/>
        <end position="69"/>
    </location>
</feature>
<accession>A0A074S100</accession>
<feature type="transmembrane region" description="Helical" evidence="1">
    <location>
        <begin position="142"/>
        <end position="158"/>
    </location>
</feature>
<proteinExistence type="predicted"/>
<feature type="transmembrane region" description="Helical" evidence="1">
    <location>
        <begin position="500"/>
        <end position="520"/>
    </location>
</feature>
<evidence type="ECO:0000313" key="3">
    <source>
        <dbReference type="Proteomes" id="UP000027456"/>
    </source>
</evidence>
<evidence type="ECO:0000256" key="1">
    <source>
        <dbReference type="SAM" id="Phobius"/>
    </source>
</evidence>
<feature type="transmembrane region" description="Helical" evidence="1">
    <location>
        <begin position="101"/>
        <end position="130"/>
    </location>
</feature>
<sequence length="572" mass="63175">MAVRYLKVSNTPFDLKSFPSMSSTETSWQKEGITIAQTRTLMTWMGTVWTLAMHCVLSVGVTIFLLAYVEGRHFSPVERSPVVHVVGGTRLAPFCPMQSDIVTILSSIIAILRCALSAWIASLSWYIALFLMERRGLTRRDLKVLLNYGLLAPGAYWGDWSTLVIGALLLVSLVANFSSPILTGSVCWIPSSQLVRGLLVDPVQISAVENGTLTQLKANYRDNYSVRESYAISSVGEVGIGWGRDTDKSIIKRVTNSVGTLSINSTIESVTLPYFQIHSIHWIKDRDEIPAIRDGATPASIFRAQFEMTPSNVSDFPTGYAMLIPNITTHWSGDPLDSTIIHDTRLLIMSYAYDDLEASSGVHTLTQDLPSDAYTLSSRPFHYAFAWVTFSAGIGRCKEYSCVVSSPSTIRNNTPVELEPHQLTFQALAMAPVVGFHLVMQNNSLPYLWSNINDYVEAVLVRSYSGSWCGLNKGMGTSTADTSYVPSLPNLMADVDHSRVFAWLGLQLLVTLFSILFLIVQSRLSECPLMGDTSLTAFDLDTTGVAFENTDSSIHGFRKIEQRGGRLKLKVE</sequence>
<name>A0A074S100_9AGAM</name>
<keyword evidence="1 2" id="KW-0812">Transmembrane</keyword>
<dbReference type="Proteomes" id="UP000027456">
    <property type="component" value="Unassembled WGS sequence"/>
</dbReference>
<dbReference type="AlphaFoldDB" id="A0A074S100"/>
<reference evidence="2 3" key="1">
    <citation type="submission" date="2013-12" db="EMBL/GenBank/DDBJ databases">
        <authorList>
            <person name="Cubeta M."/>
            <person name="Pakala S."/>
            <person name="Fedorova N."/>
            <person name="Thomas E."/>
            <person name="Dean R."/>
            <person name="Jabaji S."/>
            <person name="Neate S."/>
            <person name="Toda T."/>
            <person name="Tavantzis S."/>
            <person name="Vilgalys R."/>
            <person name="Bharathan N."/>
            <person name="Pakala S."/>
            <person name="Losada L.S."/>
            <person name="Zafar N."/>
            <person name="Nierman W."/>
        </authorList>
    </citation>
    <scope>NUCLEOTIDE SEQUENCE [LARGE SCALE GENOMIC DNA]</scope>
    <source>
        <strain evidence="2 3">123E</strain>
    </source>
</reference>
<organism evidence="2 3">
    <name type="scientific">Rhizoctonia solani 123E</name>
    <dbReference type="NCBI Taxonomy" id="1423351"/>
    <lineage>
        <taxon>Eukaryota</taxon>
        <taxon>Fungi</taxon>
        <taxon>Dikarya</taxon>
        <taxon>Basidiomycota</taxon>
        <taxon>Agaricomycotina</taxon>
        <taxon>Agaricomycetes</taxon>
        <taxon>Cantharellales</taxon>
        <taxon>Ceratobasidiaceae</taxon>
        <taxon>Rhizoctonia</taxon>
    </lineage>
</organism>
<keyword evidence="1" id="KW-1133">Transmembrane helix</keyword>
<dbReference type="STRING" id="1423351.A0A074S100"/>
<keyword evidence="3" id="KW-1185">Reference proteome</keyword>
<dbReference type="OrthoDB" id="3208378at2759"/>
<evidence type="ECO:0000313" key="2">
    <source>
        <dbReference type="EMBL" id="KEP51225.1"/>
    </source>
</evidence>
<keyword evidence="1" id="KW-0472">Membrane</keyword>
<gene>
    <name evidence="2" type="ORF">V565_065240</name>
</gene>
<dbReference type="EMBL" id="AZST01000184">
    <property type="protein sequence ID" value="KEP51225.1"/>
    <property type="molecule type" value="Genomic_DNA"/>
</dbReference>
<dbReference type="HOGENOM" id="CLU_026866_0_0_1"/>
<protein>
    <submittedName>
        <fullName evidence="2">Putative transmembrane protein</fullName>
    </submittedName>
</protein>
<comment type="caution">
    <text evidence="2">The sequence shown here is derived from an EMBL/GenBank/DDBJ whole genome shotgun (WGS) entry which is preliminary data.</text>
</comment>